<dbReference type="InterPro" id="IPR037695">
    <property type="entry name" value="IQUB"/>
</dbReference>
<protein>
    <submittedName>
        <fullName evidence="3">IQ and ubiquitin-like domain-containing protein</fullName>
    </submittedName>
</protein>
<sequence length="905" mass="104239">MVTTYGCRTVTSRTTSDYSLNIFNILPMDPQEQPEEDQSNVSDRAEDQKEPEHTKVTEDNLPQVLSQNEESPVNRVDEMDTSAQEETHHEEPLAEQDQGEDLHPGGEDQEFEEESKEGSKKSPEDVLAETEAVTTEFTKESSETYQAEKVMDESTSEALVEIEPNNTVVVKDSKVGSDEPVEVKPSPDDERDRETSEAEKTEDIDMPKKSKEDMTSESKENVATEDLSMSDIPDPNASVTVKVKLLPTEQVITVPSVLGQTVGKLLEFLAGKLKMDPEEIVMLHQRVILDDFMTLSLLGVAAYGTIQLELQSTDPENNPIKLYKKLSGLELLLDILSVNVREENGEIRTVLVEVDNSNIKKPFLGGFRHKVNGKEFHNASVQTVKKPRFWPENVRFSRSTQTYELRNKVIQTAQDTSTQMTKIGCYVSVSTDKLVVPGKYFTSKEKEELILEKVIILQKYLRQYLAKMYVNNLKMQREKRRQFERQRLLQRKQEKEKRIKLEFERRMHPRANEDFDTLYDALEKWRLEEIACINATMTGAERKAALYMLLNQETEHLAAIGRHRLEADMENRENKIQNFLNKTAAPKVITSSYDNQPTAIDTPYTIRAKELRDIYNSIIMKHLTQDERLDILLTLKHTVQEHDCKLTQEILKLIDREADLLVRGVSNENLEGLRKRIATLFLQYIKTPIFNPESSKFIKVPPDPTKISGRIYFCTSCNNYLLSTQFPLNVNARNPGNCQQCKKKDNEGRYRTDYSSYRHMLKVLRMTEEPYNDGSTIAFIFQEADICYLVEKIWGSESIISNNNDLYDLIFIRWNSEIPWSPWNCLLVTIDEAEKHAKIGDIHKGYDQVFINKINQKHQLAKHYFSRLHGTAELLRKQQVNLTVGSTKRKEAFSKQTSCSTLYRQ</sequence>
<comment type="caution">
    <text evidence="3">The sequence shown here is derived from an EMBL/GenBank/DDBJ whole genome shotgun (WGS) entry which is preliminary data.</text>
</comment>
<dbReference type="InterPro" id="IPR057887">
    <property type="entry name" value="IQUB_helical"/>
</dbReference>
<feature type="compositionally biased region" description="Basic and acidic residues" evidence="1">
    <location>
        <begin position="171"/>
        <end position="222"/>
    </location>
</feature>
<dbReference type="GO" id="GO:0030317">
    <property type="term" value="P:flagellated sperm motility"/>
    <property type="evidence" value="ECO:0007669"/>
    <property type="project" value="TreeGrafter"/>
</dbReference>
<evidence type="ECO:0000259" key="2">
    <source>
        <dbReference type="PROSITE" id="PS50053"/>
    </source>
</evidence>
<dbReference type="InterPro" id="IPR000626">
    <property type="entry name" value="Ubiquitin-like_dom"/>
</dbReference>
<reference evidence="3" key="1">
    <citation type="submission" date="2021-01" db="EMBL/GenBank/DDBJ databases">
        <authorList>
            <person name="Li R."/>
            <person name="Bekaert M."/>
        </authorList>
    </citation>
    <scope>NUCLEOTIDE SEQUENCE</scope>
    <source>
        <strain evidence="3">Farmed</strain>
    </source>
</reference>
<keyword evidence="4" id="KW-1185">Reference proteome</keyword>
<dbReference type="EMBL" id="CAHIKZ030000193">
    <property type="protein sequence ID" value="CAE1159276.1"/>
    <property type="molecule type" value="Genomic_DNA"/>
</dbReference>
<name>A0A812AVC6_ACAPH</name>
<dbReference type="GO" id="GO:0060271">
    <property type="term" value="P:cilium assembly"/>
    <property type="evidence" value="ECO:0007669"/>
    <property type="project" value="TreeGrafter"/>
</dbReference>
<dbReference type="SUPFAM" id="SSF54236">
    <property type="entry name" value="Ubiquitin-like"/>
    <property type="match status" value="1"/>
</dbReference>
<feature type="compositionally biased region" description="Basic and acidic residues" evidence="1">
    <location>
        <begin position="43"/>
        <end position="58"/>
    </location>
</feature>
<evidence type="ECO:0000313" key="4">
    <source>
        <dbReference type="Proteomes" id="UP000597762"/>
    </source>
</evidence>
<accession>A0A812AVC6</accession>
<evidence type="ECO:0000256" key="1">
    <source>
        <dbReference type="SAM" id="MobiDB-lite"/>
    </source>
</evidence>
<proteinExistence type="predicted"/>
<dbReference type="PANTHER" id="PTHR21074:SF0">
    <property type="entry name" value="IQ AND UBIQUITIN-LIKE DOMAIN-CONTAINING PROTEIN"/>
    <property type="match status" value="1"/>
</dbReference>
<feature type="domain" description="Ubiquitin-like" evidence="2">
    <location>
        <begin position="239"/>
        <end position="315"/>
    </location>
</feature>
<organism evidence="3 4">
    <name type="scientific">Acanthosepion pharaonis</name>
    <name type="common">Pharaoh cuttlefish</name>
    <name type="synonym">Sepia pharaonis</name>
    <dbReference type="NCBI Taxonomy" id="158019"/>
    <lineage>
        <taxon>Eukaryota</taxon>
        <taxon>Metazoa</taxon>
        <taxon>Spiralia</taxon>
        <taxon>Lophotrochozoa</taxon>
        <taxon>Mollusca</taxon>
        <taxon>Cephalopoda</taxon>
        <taxon>Coleoidea</taxon>
        <taxon>Decapodiformes</taxon>
        <taxon>Sepiida</taxon>
        <taxon>Sepiina</taxon>
        <taxon>Sepiidae</taxon>
        <taxon>Acanthosepion</taxon>
    </lineage>
</organism>
<dbReference type="Pfam" id="PF25805">
    <property type="entry name" value="IQUB"/>
    <property type="match status" value="1"/>
</dbReference>
<dbReference type="GO" id="GO:0001669">
    <property type="term" value="C:acrosomal vesicle"/>
    <property type="evidence" value="ECO:0007669"/>
    <property type="project" value="TreeGrafter"/>
</dbReference>
<gene>
    <name evidence="3" type="ORF">SPHA_5894</name>
</gene>
<evidence type="ECO:0000313" key="3">
    <source>
        <dbReference type="EMBL" id="CAE1159276.1"/>
    </source>
</evidence>
<dbReference type="PROSITE" id="PS50053">
    <property type="entry name" value="UBIQUITIN_2"/>
    <property type="match status" value="1"/>
</dbReference>
<dbReference type="GO" id="GO:0031514">
    <property type="term" value="C:motile cilium"/>
    <property type="evidence" value="ECO:0007669"/>
    <property type="project" value="TreeGrafter"/>
</dbReference>
<dbReference type="AlphaFoldDB" id="A0A812AVC6"/>
<feature type="region of interest" description="Disordered" evidence="1">
    <location>
        <begin position="27"/>
        <end position="234"/>
    </location>
</feature>
<dbReference type="Proteomes" id="UP000597762">
    <property type="component" value="Unassembled WGS sequence"/>
</dbReference>
<dbReference type="OrthoDB" id="10265862at2759"/>
<dbReference type="PANTHER" id="PTHR21074">
    <property type="entry name" value="IQ AND UBIQUITIN-LIKE DOMAIN-CONTAINING PROTEIN"/>
    <property type="match status" value="1"/>
</dbReference>
<dbReference type="InterPro" id="IPR029071">
    <property type="entry name" value="Ubiquitin-like_domsf"/>
</dbReference>